<dbReference type="InterPro" id="IPR032675">
    <property type="entry name" value="LRR_dom_sf"/>
</dbReference>
<evidence type="ECO:0000313" key="2">
    <source>
        <dbReference type="Proteomes" id="UP000320475"/>
    </source>
</evidence>
<dbReference type="VEuPathDB" id="FungiDB:SeMB42_g05372"/>
<name>A0A507D7W6_9FUNG</name>
<gene>
    <name evidence="1" type="ORF">SeLEV6574_g02950</name>
</gene>
<dbReference type="Proteomes" id="UP000320475">
    <property type="component" value="Unassembled WGS sequence"/>
</dbReference>
<proteinExistence type="predicted"/>
<dbReference type="OrthoDB" id="2095648at2759"/>
<dbReference type="EMBL" id="QEAM01000090">
    <property type="protein sequence ID" value="TPX46940.1"/>
    <property type="molecule type" value="Genomic_DNA"/>
</dbReference>
<dbReference type="Gene3D" id="3.80.10.10">
    <property type="entry name" value="Ribonuclease Inhibitor"/>
    <property type="match status" value="1"/>
</dbReference>
<organism evidence="1 2">
    <name type="scientific">Synchytrium endobioticum</name>
    <dbReference type="NCBI Taxonomy" id="286115"/>
    <lineage>
        <taxon>Eukaryota</taxon>
        <taxon>Fungi</taxon>
        <taxon>Fungi incertae sedis</taxon>
        <taxon>Chytridiomycota</taxon>
        <taxon>Chytridiomycota incertae sedis</taxon>
        <taxon>Chytridiomycetes</taxon>
        <taxon>Synchytriales</taxon>
        <taxon>Synchytriaceae</taxon>
        <taxon>Synchytrium</taxon>
    </lineage>
</organism>
<evidence type="ECO:0008006" key="3">
    <source>
        <dbReference type="Google" id="ProtNLM"/>
    </source>
</evidence>
<reference evidence="1 2" key="1">
    <citation type="journal article" date="2019" name="Sci. Rep.">
        <title>Comparative genomics of chytrid fungi reveal insights into the obligate biotrophic and pathogenic lifestyle of Synchytrium endobioticum.</title>
        <authorList>
            <person name="van de Vossenberg B.T.L.H."/>
            <person name="Warris S."/>
            <person name="Nguyen H.D.T."/>
            <person name="van Gent-Pelzer M.P.E."/>
            <person name="Joly D.L."/>
            <person name="van de Geest H.C."/>
            <person name="Bonants P.J.M."/>
            <person name="Smith D.S."/>
            <person name="Levesque C.A."/>
            <person name="van der Lee T.A.J."/>
        </authorList>
    </citation>
    <scope>NUCLEOTIDE SEQUENCE [LARGE SCALE GENOMIC DNA]</scope>
    <source>
        <strain evidence="1 2">LEV6574</strain>
    </source>
</reference>
<evidence type="ECO:0000313" key="1">
    <source>
        <dbReference type="EMBL" id="TPX46940.1"/>
    </source>
</evidence>
<comment type="caution">
    <text evidence="1">The sequence shown here is derived from an EMBL/GenBank/DDBJ whole genome shotgun (WGS) entry which is preliminary data.</text>
</comment>
<accession>A0A507D7W6</accession>
<protein>
    <recommendedName>
        <fullName evidence="3">F-box domain-containing protein</fullName>
    </recommendedName>
</protein>
<dbReference type="AlphaFoldDB" id="A0A507D7W6"/>
<sequence length="331" mass="35821">MPLPAAAAERIVNALPCSSDVLSMMLVSKSFAASTCIHLWKHLSIRDRKGLNALSECLKNNAIHTFPYPSYVKELSVYEFRPVMGDCHPTDLEISIKLIQSVVPCFANLSSLHLFFGFPDATIGRQPHPPFPYDVLPSCIPALRSLQIWNSYRPSPHLEAFAAACTQLVRFDVAFVHIDACVLTLLMRTAPNLTHLHLNAVTGISNVELVAALAQSPHRLAELSYRGAQPLDTPQIHRICSSQAMLRYLGIVGDALTPAALAALATLPRLARLELEWTPHAPADAAVPVRAPRVAGRGHVPPHREHGGPDARCGAGCCPCGERQNGGAGQL</sequence>
<dbReference type="SUPFAM" id="SSF52047">
    <property type="entry name" value="RNI-like"/>
    <property type="match status" value="1"/>
</dbReference>